<dbReference type="InterPro" id="IPR036116">
    <property type="entry name" value="FN3_sf"/>
</dbReference>
<reference evidence="3" key="1">
    <citation type="submission" date="2017-02" db="UniProtKB">
        <authorList>
            <consortium name="WormBaseParasite"/>
        </authorList>
    </citation>
    <scope>IDENTIFICATION</scope>
</reference>
<dbReference type="Gene3D" id="2.60.40.10">
    <property type="entry name" value="Immunoglobulins"/>
    <property type="match status" value="1"/>
</dbReference>
<sequence>MRIYGSTLLLEWPCNISSKNIDYDSYLIVYEPPIGYPPTNSKFPLNRCTAKISETISATVYNVSISVIVNNGSTILISQRNVTSSPDAPILDTIITAQSDTVFSFFPSYGNDLNYQIEYYPINNAQQQSIVFETKATHIALTDLRPNTEYTLKITTKYQGIQSDDATITTFKTKGILF</sequence>
<dbReference type="SUPFAM" id="SSF49265">
    <property type="entry name" value="Fibronectin type III"/>
    <property type="match status" value="1"/>
</dbReference>
<accession>A0A0M3IPT5</accession>
<name>A0A0M3IPT5_ASCLU</name>
<dbReference type="PROSITE" id="PS50853">
    <property type="entry name" value="FN3"/>
    <property type="match status" value="1"/>
</dbReference>
<dbReference type="Pfam" id="PF00041">
    <property type="entry name" value="fn3"/>
    <property type="match status" value="1"/>
</dbReference>
<evidence type="ECO:0000313" key="2">
    <source>
        <dbReference type="Proteomes" id="UP000036681"/>
    </source>
</evidence>
<organism evidence="2 3">
    <name type="scientific">Ascaris lumbricoides</name>
    <name type="common">Giant roundworm</name>
    <dbReference type="NCBI Taxonomy" id="6252"/>
    <lineage>
        <taxon>Eukaryota</taxon>
        <taxon>Metazoa</taxon>
        <taxon>Ecdysozoa</taxon>
        <taxon>Nematoda</taxon>
        <taxon>Chromadorea</taxon>
        <taxon>Rhabditida</taxon>
        <taxon>Spirurina</taxon>
        <taxon>Ascaridomorpha</taxon>
        <taxon>Ascaridoidea</taxon>
        <taxon>Ascarididae</taxon>
        <taxon>Ascaris</taxon>
    </lineage>
</organism>
<protein>
    <submittedName>
        <fullName evidence="3">Fibronectin type-III domain-containing protein</fullName>
    </submittedName>
</protein>
<dbReference type="Proteomes" id="UP000036681">
    <property type="component" value="Unplaced"/>
</dbReference>
<dbReference type="InterPro" id="IPR013783">
    <property type="entry name" value="Ig-like_fold"/>
</dbReference>
<evidence type="ECO:0000313" key="3">
    <source>
        <dbReference type="WBParaSite" id="ALUE_0002076301-mRNA-1"/>
    </source>
</evidence>
<keyword evidence="2" id="KW-1185">Reference proteome</keyword>
<evidence type="ECO:0000259" key="1">
    <source>
        <dbReference type="PROSITE" id="PS50853"/>
    </source>
</evidence>
<proteinExistence type="predicted"/>
<dbReference type="WBParaSite" id="ALUE_0002076301-mRNA-1">
    <property type="protein sequence ID" value="ALUE_0002076301-mRNA-1"/>
    <property type="gene ID" value="ALUE_0002076301"/>
</dbReference>
<feature type="domain" description="Fibronectin type-III" evidence="1">
    <location>
        <begin position="85"/>
        <end position="176"/>
    </location>
</feature>
<dbReference type="CDD" id="cd00063">
    <property type="entry name" value="FN3"/>
    <property type="match status" value="1"/>
</dbReference>
<dbReference type="AlphaFoldDB" id="A0A0M3IPT5"/>
<dbReference type="InterPro" id="IPR003961">
    <property type="entry name" value="FN3_dom"/>
</dbReference>